<protein>
    <submittedName>
        <fullName evidence="3">Uncharacterized protein isoform X1</fullName>
    </submittedName>
</protein>
<dbReference type="PANTHER" id="PTHR47331">
    <property type="entry name" value="PHD-TYPE DOMAIN-CONTAINING PROTEIN"/>
    <property type="match status" value="1"/>
</dbReference>
<evidence type="ECO:0000313" key="3">
    <source>
        <dbReference type="RefSeq" id="XP_070142030.1"/>
    </source>
</evidence>
<dbReference type="Proteomes" id="UP001652661">
    <property type="component" value="Chromosome 3L"/>
</dbReference>
<evidence type="ECO:0000256" key="1">
    <source>
        <dbReference type="SAM" id="MobiDB-lite"/>
    </source>
</evidence>
<keyword evidence="2" id="KW-1185">Reference proteome</keyword>
<gene>
    <name evidence="3" type="primary">LOC138928611</name>
</gene>
<proteinExistence type="predicted"/>
<dbReference type="RefSeq" id="XP_070142030.1">
    <property type="nucleotide sequence ID" value="XM_070285929.1"/>
</dbReference>
<feature type="compositionally biased region" description="Basic and acidic residues" evidence="1">
    <location>
        <begin position="171"/>
        <end position="189"/>
    </location>
</feature>
<sequence>MQRNKVDRLRVNFPTTPPFFFLFRLRTTLLAPREIFIFHNSPCLEGRKRCPNILVHRAGFFFGFSTSPPAVLGVSLHQDNNSSTMSPRPRSAIALERRGSRGSNSYRCRVCNKVHPLKKCRRFLRLSDEKRLRAVLANRYCPNCLAHEHSDGGCQRGDRCKTCGQDHHTLLHLSDEPRSPRQSRQETRRSRLRGSPAPRPSSTALRRSATVPQPASAAPRRSSAAPRPSSAAPRRSSAAPRPSSAAPRRSAADPRPSSAAPRRSSAAQRSSSAAPRRSAPAPQPSSGAPRQSTVAPRPSPAAPKQGSAGRFAAAAPSLSSLLQRHSVNILPTALVRIQTETQTFDTAALIDPCTPVSCIDASLAACFRLPTTSVGEEQICAATVRSKADNEVQLDVVFKVEPRVRIRTPVRELSEAVSAHFRDVMLADERFYLPATISVVLGADMYPRVMQPGFLKIHEGLPVAQSTVFGWVVSGACHQP</sequence>
<organism evidence="2 3">
    <name type="scientific">Drosophila kikkawai</name>
    <name type="common">Fruit fly</name>
    <dbReference type="NCBI Taxonomy" id="30033"/>
    <lineage>
        <taxon>Eukaryota</taxon>
        <taxon>Metazoa</taxon>
        <taxon>Ecdysozoa</taxon>
        <taxon>Arthropoda</taxon>
        <taxon>Hexapoda</taxon>
        <taxon>Insecta</taxon>
        <taxon>Pterygota</taxon>
        <taxon>Neoptera</taxon>
        <taxon>Endopterygota</taxon>
        <taxon>Diptera</taxon>
        <taxon>Brachycera</taxon>
        <taxon>Muscomorpha</taxon>
        <taxon>Ephydroidea</taxon>
        <taxon>Drosophilidae</taxon>
        <taxon>Drosophila</taxon>
        <taxon>Sophophora</taxon>
    </lineage>
</organism>
<feature type="compositionally biased region" description="Low complexity" evidence="1">
    <location>
        <begin position="212"/>
        <end position="292"/>
    </location>
</feature>
<evidence type="ECO:0000313" key="2">
    <source>
        <dbReference type="Proteomes" id="UP001652661"/>
    </source>
</evidence>
<name>A0ABM4GH55_DROKI</name>
<feature type="region of interest" description="Disordered" evidence="1">
    <location>
        <begin position="171"/>
        <end position="311"/>
    </location>
</feature>
<dbReference type="GeneID" id="138928611"/>
<reference evidence="3" key="1">
    <citation type="submission" date="2025-08" db="UniProtKB">
        <authorList>
            <consortium name="RefSeq"/>
        </authorList>
    </citation>
    <scope>IDENTIFICATION</scope>
    <source>
        <strain evidence="3">14028-0561.14</strain>
        <tissue evidence="3">Whole fly</tissue>
    </source>
</reference>
<accession>A0ABM4GH55</accession>